<dbReference type="CDD" id="cd08347">
    <property type="entry name" value="PcpA_C_like"/>
    <property type="match status" value="1"/>
</dbReference>
<reference evidence="3 4" key="1">
    <citation type="submission" date="2022-06" db="EMBL/GenBank/DDBJ databases">
        <title>Mesorhizobium sp. strain RP14 Genome sequencing and assembly.</title>
        <authorList>
            <person name="Kim I."/>
        </authorList>
    </citation>
    <scope>NUCLEOTIDE SEQUENCE [LARGE SCALE GENOMIC DNA]</scope>
    <source>
        <strain evidence="4">RP14(2022)</strain>
    </source>
</reference>
<dbReference type="InterPro" id="IPR029068">
    <property type="entry name" value="Glyas_Bleomycin-R_OHBP_Dase"/>
</dbReference>
<dbReference type="Proteomes" id="UP001205906">
    <property type="component" value="Unassembled WGS sequence"/>
</dbReference>
<dbReference type="GO" id="GO:0051213">
    <property type="term" value="F:dioxygenase activity"/>
    <property type="evidence" value="ECO:0007669"/>
    <property type="project" value="UniProtKB-KW"/>
</dbReference>
<dbReference type="InterPro" id="IPR004360">
    <property type="entry name" value="Glyas_Fos-R_dOase_dom"/>
</dbReference>
<evidence type="ECO:0000313" key="4">
    <source>
        <dbReference type="Proteomes" id="UP001205906"/>
    </source>
</evidence>
<sequence>MGGLIQGLHHVTLMAKDARRNNRFYTEVLGLRRVKQTVNFDAPDVYHLYYADGAGTPGTVMTFFPFPNIARGTTGVGAASRTSFSVPAGSLAFWRDRLAAEGIEVEDTLRFGEAGIEFAGPDGEGLSLVERADDPREPWTGNGVAADIAIRGFHGITLLLRKAEGISAILQFMGYREGGQDGNITRFVRDGGNGANIIDLEESADAPFTRQGAGSVHHVAFAVENAEAQAKVRDALVALGAQVTPSIDRDYFRAIYFRTPAGVLFEVATNDPGFARDEDPAHLGEALKLPSQHEHLRAILEKQLQPLEDRPLGTSARGDGEDMA</sequence>
<keyword evidence="3" id="KW-0223">Dioxygenase</keyword>
<dbReference type="Pfam" id="PF00903">
    <property type="entry name" value="Glyoxalase"/>
    <property type="match status" value="1"/>
</dbReference>
<dbReference type="PANTHER" id="PTHR36110:SF2">
    <property type="entry name" value="RING-CLEAVING DIOXYGENASE MHQE-RELATED"/>
    <property type="match status" value="1"/>
</dbReference>
<feature type="domain" description="VOC" evidence="2">
    <location>
        <begin position="152"/>
        <end position="270"/>
    </location>
</feature>
<protein>
    <submittedName>
        <fullName evidence="3">Ring-cleaving dioxygenase</fullName>
    </submittedName>
</protein>
<evidence type="ECO:0000313" key="3">
    <source>
        <dbReference type="EMBL" id="MCO6051613.1"/>
    </source>
</evidence>
<dbReference type="EMBL" id="JAMXQS010000008">
    <property type="protein sequence ID" value="MCO6051613.1"/>
    <property type="molecule type" value="Genomic_DNA"/>
</dbReference>
<organism evidence="3 4">
    <name type="scientific">Mesorhizobium liriopis</name>
    <dbReference type="NCBI Taxonomy" id="2953882"/>
    <lineage>
        <taxon>Bacteria</taxon>
        <taxon>Pseudomonadati</taxon>
        <taxon>Pseudomonadota</taxon>
        <taxon>Alphaproteobacteria</taxon>
        <taxon>Hyphomicrobiales</taxon>
        <taxon>Phyllobacteriaceae</taxon>
        <taxon>Mesorhizobium</taxon>
    </lineage>
</organism>
<proteinExistence type="predicted"/>
<evidence type="ECO:0000256" key="1">
    <source>
        <dbReference type="SAM" id="MobiDB-lite"/>
    </source>
</evidence>
<accession>A0ABT1CA93</accession>
<dbReference type="SUPFAM" id="SSF54593">
    <property type="entry name" value="Glyoxalase/Bleomycin resistance protein/Dihydroxybiphenyl dioxygenase"/>
    <property type="match status" value="1"/>
</dbReference>
<gene>
    <name evidence="3" type="ORF">NGM99_17645</name>
</gene>
<feature type="region of interest" description="Disordered" evidence="1">
    <location>
        <begin position="304"/>
        <end position="324"/>
    </location>
</feature>
<name>A0ABT1CA93_9HYPH</name>
<dbReference type="Gene3D" id="3.10.180.10">
    <property type="entry name" value="2,3-Dihydroxybiphenyl 1,2-Dioxygenase, domain 1"/>
    <property type="match status" value="2"/>
</dbReference>
<comment type="caution">
    <text evidence="3">The sequence shown here is derived from an EMBL/GenBank/DDBJ whole genome shotgun (WGS) entry which is preliminary data.</text>
</comment>
<dbReference type="InterPro" id="IPR052537">
    <property type="entry name" value="Extradiol_RC_dioxygenase"/>
</dbReference>
<keyword evidence="4" id="KW-1185">Reference proteome</keyword>
<feature type="domain" description="VOC" evidence="2">
    <location>
        <begin position="7"/>
        <end position="131"/>
    </location>
</feature>
<dbReference type="PANTHER" id="PTHR36110">
    <property type="entry name" value="RING-CLEAVING DIOXYGENASE MHQE-RELATED"/>
    <property type="match status" value="1"/>
</dbReference>
<dbReference type="PROSITE" id="PS51819">
    <property type="entry name" value="VOC"/>
    <property type="match status" value="2"/>
</dbReference>
<evidence type="ECO:0000259" key="2">
    <source>
        <dbReference type="PROSITE" id="PS51819"/>
    </source>
</evidence>
<dbReference type="InterPro" id="IPR037523">
    <property type="entry name" value="VOC_core"/>
</dbReference>
<keyword evidence="3" id="KW-0560">Oxidoreductase</keyword>